<dbReference type="Gene3D" id="2.60.120.620">
    <property type="entry name" value="q2cbj1_9rhob like domain"/>
    <property type="match status" value="1"/>
</dbReference>
<dbReference type="PANTHER" id="PTHR10869:SF238">
    <property type="entry name" value="PROLYL 4-HYDROXYLASE 6-RELATED"/>
    <property type="match status" value="1"/>
</dbReference>
<protein>
    <submittedName>
        <fullName evidence="4">Fe2OG dioxygenase domain-containing protein</fullName>
    </submittedName>
</protein>
<dbReference type="InterPro" id="IPR045054">
    <property type="entry name" value="P4HA-like"/>
</dbReference>
<dbReference type="EMBL" id="BLLF01000583">
    <property type="protein sequence ID" value="GFH13169.1"/>
    <property type="molecule type" value="Genomic_DNA"/>
</dbReference>
<dbReference type="InterPro" id="IPR044862">
    <property type="entry name" value="Pro_4_hyd_alph_FE2OG_OXY"/>
</dbReference>
<keyword evidence="4" id="KW-0560">Oxidoreductase</keyword>
<reference evidence="4 5" key="1">
    <citation type="submission" date="2020-02" db="EMBL/GenBank/DDBJ databases">
        <title>Draft genome sequence of Haematococcus lacustris strain NIES-144.</title>
        <authorList>
            <person name="Morimoto D."/>
            <person name="Nakagawa S."/>
            <person name="Yoshida T."/>
            <person name="Sawayama S."/>
        </authorList>
    </citation>
    <scope>NUCLEOTIDE SEQUENCE [LARGE SCALE GENOMIC DNA]</scope>
    <source>
        <strain evidence="4 5">NIES-144</strain>
    </source>
</reference>
<evidence type="ECO:0000313" key="4">
    <source>
        <dbReference type="EMBL" id="GFH13169.1"/>
    </source>
</evidence>
<dbReference type="AlphaFoldDB" id="A0A699Z2E9"/>
<comment type="caution">
    <text evidence="4">The sequence shown here is derived from an EMBL/GenBank/DDBJ whole genome shotgun (WGS) entry which is preliminary data.</text>
</comment>
<accession>A0A699Z2E9</accession>
<evidence type="ECO:0000259" key="3">
    <source>
        <dbReference type="PROSITE" id="PS51471"/>
    </source>
</evidence>
<dbReference type="PROSITE" id="PS51471">
    <property type="entry name" value="FE2OG_OXY"/>
    <property type="match status" value="1"/>
</dbReference>
<keyword evidence="2" id="KW-0408">Iron</keyword>
<dbReference type="GO" id="GO:0005783">
    <property type="term" value="C:endoplasmic reticulum"/>
    <property type="evidence" value="ECO:0007669"/>
    <property type="project" value="TreeGrafter"/>
</dbReference>
<keyword evidence="4" id="KW-0223">Dioxygenase</keyword>
<dbReference type="PANTHER" id="PTHR10869">
    <property type="entry name" value="PROLYL 4-HYDROXYLASE ALPHA SUBUNIT"/>
    <property type="match status" value="1"/>
</dbReference>
<keyword evidence="5" id="KW-1185">Reference proteome</keyword>
<sequence length="101" mass="11274">MHLQVLRYGPTNKYGPHLDGLERVASVLIYLVAPEEGGETAFPQSNGWLHPEMGEPTQGPFSECAKGHVAYKPKRGDALMFFDLKPDYQTPDDDSMHTGWV</sequence>
<feature type="domain" description="Fe2OG dioxygenase" evidence="3">
    <location>
        <begin position="1"/>
        <end position="101"/>
    </location>
</feature>
<evidence type="ECO:0000256" key="1">
    <source>
        <dbReference type="ARBA" id="ARBA00022723"/>
    </source>
</evidence>
<name>A0A699Z2E9_HAELA</name>
<dbReference type="Proteomes" id="UP000485058">
    <property type="component" value="Unassembled WGS sequence"/>
</dbReference>
<evidence type="ECO:0000313" key="5">
    <source>
        <dbReference type="Proteomes" id="UP000485058"/>
    </source>
</evidence>
<organism evidence="4 5">
    <name type="scientific">Haematococcus lacustris</name>
    <name type="common">Green alga</name>
    <name type="synonym">Haematococcus pluvialis</name>
    <dbReference type="NCBI Taxonomy" id="44745"/>
    <lineage>
        <taxon>Eukaryota</taxon>
        <taxon>Viridiplantae</taxon>
        <taxon>Chlorophyta</taxon>
        <taxon>core chlorophytes</taxon>
        <taxon>Chlorophyceae</taxon>
        <taxon>CS clade</taxon>
        <taxon>Chlamydomonadales</taxon>
        <taxon>Haematococcaceae</taxon>
        <taxon>Haematococcus</taxon>
    </lineage>
</organism>
<dbReference type="GO" id="GO:0004656">
    <property type="term" value="F:procollagen-proline 4-dioxygenase activity"/>
    <property type="evidence" value="ECO:0007669"/>
    <property type="project" value="TreeGrafter"/>
</dbReference>
<dbReference type="Pfam" id="PF13640">
    <property type="entry name" value="2OG-FeII_Oxy_3"/>
    <property type="match status" value="1"/>
</dbReference>
<evidence type="ECO:0000256" key="2">
    <source>
        <dbReference type="ARBA" id="ARBA00023004"/>
    </source>
</evidence>
<gene>
    <name evidence="4" type="ORF">HaLaN_09000</name>
</gene>
<dbReference type="GO" id="GO:0046872">
    <property type="term" value="F:metal ion binding"/>
    <property type="evidence" value="ECO:0007669"/>
    <property type="project" value="UniProtKB-KW"/>
</dbReference>
<dbReference type="InterPro" id="IPR005123">
    <property type="entry name" value="Oxoglu/Fe-dep_dioxygenase_dom"/>
</dbReference>
<proteinExistence type="predicted"/>
<keyword evidence="1" id="KW-0479">Metal-binding</keyword>